<protein>
    <submittedName>
        <fullName evidence="1">Uncharacterized protein</fullName>
    </submittedName>
</protein>
<sequence>MSKNWSFADNTPLSEAFFCFVRRRYVFAIVQDNFFDGAMLVVGIFTVQRATYSQ</sequence>
<organism evidence="1">
    <name type="scientific">hydrothermal vent metagenome</name>
    <dbReference type="NCBI Taxonomy" id="652676"/>
    <lineage>
        <taxon>unclassified sequences</taxon>
        <taxon>metagenomes</taxon>
        <taxon>ecological metagenomes</taxon>
    </lineage>
</organism>
<evidence type="ECO:0000313" key="1">
    <source>
        <dbReference type="EMBL" id="VAV87195.1"/>
    </source>
</evidence>
<name>A0A3B0RUR5_9ZZZZ</name>
<dbReference type="EMBL" id="UOEE01000031">
    <property type="protein sequence ID" value="VAV87195.1"/>
    <property type="molecule type" value="Genomic_DNA"/>
</dbReference>
<proteinExistence type="predicted"/>
<accession>A0A3B0RUR5</accession>
<reference evidence="1" key="1">
    <citation type="submission" date="2018-06" db="EMBL/GenBank/DDBJ databases">
        <authorList>
            <person name="Zhirakovskaya E."/>
        </authorList>
    </citation>
    <scope>NUCLEOTIDE SEQUENCE</scope>
</reference>
<gene>
    <name evidence="1" type="ORF">MNBD_ALPHA06-2167</name>
</gene>
<dbReference type="AlphaFoldDB" id="A0A3B0RUR5"/>